<dbReference type="InterPro" id="IPR027417">
    <property type="entry name" value="P-loop_NTPase"/>
</dbReference>
<comment type="catalytic activity">
    <reaction evidence="4">
        <text>ATP + H2O = ADP + phosphate + H(+)</text>
        <dbReference type="Rhea" id="RHEA:13065"/>
        <dbReference type="ChEBI" id="CHEBI:15377"/>
        <dbReference type="ChEBI" id="CHEBI:15378"/>
        <dbReference type="ChEBI" id="CHEBI:30616"/>
        <dbReference type="ChEBI" id="CHEBI:43474"/>
        <dbReference type="ChEBI" id="CHEBI:456216"/>
    </reaction>
</comment>
<dbReference type="InterPro" id="IPR050747">
    <property type="entry name" value="Mitochondrial_chaperone_BCS1"/>
</dbReference>
<organism evidence="8 9">
    <name type="scientific">Stephania yunnanensis</name>
    <dbReference type="NCBI Taxonomy" id="152371"/>
    <lineage>
        <taxon>Eukaryota</taxon>
        <taxon>Viridiplantae</taxon>
        <taxon>Streptophyta</taxon>
        <taxon>Embryophyta</taxon>
        <taxon>Tracheophyta</taxon>
        <taxon>Spermatophyta</taxon>
        <taxon>Magnoliopsida</taxon>
        <taxon>Ranunculales</taxon>
        <taxon>Menispermaceae</taxon>
        <taxon>Menispermoideae</taxon>
        <taxon>Cissampelideae</taxon>
        <taxon>Stephania</taxon>
    </lineage>
</organism>
<comment type="caution">
    <text evidence="8">The sequence shown here is derived from an EMBL/GenBank/DDBJ whole genome shotgun (WGS) entry which is preliminary data.</text>
</comment>
<dbReference type="AlphaFoldDB" id="A0AAP0FIA0"/>
<dbReference type="InterPro" id="IPR003959">
    <property type="entry name" value="ATPase_AAA_core"/>
</dbReference>
<dbReference type="InterPro" id="IPR025753">
    <property type="entry name" value="AAA_N_dom"/>
</dbReference>
<evidence type="ECO:0000256" key="4">
    <source>
        <dbReference type="ARBA" id="ARBA00049360"/>
    </source>
</evidence>
<comment type="similarity">
    <text evidence="2">Belongs to the AAA ATPase family. BCS1 subfamily.</text>
</comment>
<evidence type="ECO:0000259" key="7">
    <source>
        <dbReference type="SMART" id="SM00382"/>
    </source>
</evidence>
<gene>
    <name evidence="8" type="ORF">Syun_023849</name>
</gene>
<dbReference type="GO" id="GO:0016887">
    <property type="term" value="F:ATP hydrolysis activity"/>
    <property type="evidence" value="ECO:0007669"/>
    <property type="project" value="InterPro"/>
</dbReference>
<keyword evidence="3" id="KW-0460">Magnesium</keyword>
<evidence type="ECO:0000313" key="8">
    <source>
        <dbReference type="EMBL" id="KAK9107838.1"/>
    </source>
</evidence>
<feature type="domain" description="AAA+ ATPase" evidence="7">
    <location>
        <begin position="243"/>
        <end position="401"/>
    </location>
</feature>
<reference evidence="8 9" key="1">
    <citation type="submission" date="2024-01" db="EMBL/GenBank/DDBJ databases">
        <title>Genome assemblies of Stephania.</title>
        <authorList>
            <person name="Yang L."/>
        </authorList>
    </citation>
    <scope>NUCLEOTIDE SEQUENCE [LARGE SCALE GENOMIC DNA]</scope>
    <source>
        <strain evidence="8">YNDBR</strain>
        <tissue evidence="8">Leaf</tissue>
    </source>
</reference>
<dbReference type="Pfam" id="PF25568">
    <property type="entry name" value="AAA_lid_At3g28540"/>
    <property type="match status" value="1"/>
</dbReference>
<evidence type="ECO:0000256" key="2">
    <source>
        <dbReference type="ARBA" id="ARBA00007448"/>
    </source>
</evidence>
<keyword evidence="5" id="KW-0067">ATP-binding</keyword>
<keyword evidence="5" id="KW-0547">Nucleotide-binding</keyword>
<dbReference type="Proteomes" id="UP001420932">
    <property type="component" value="Unassembled WGS sequence"/>
</dbReference>
<protein>
    <recommendedName>
        <fullName evidence="7">AAA+ ATPase domain-containing protein</fullName>
    </recommendedName>
</protein>
<dbReference type="SMART" id="SM00382">
    <property type="entry name" value="AAA"/>
    <property type="match status" value="1"/>
</dbReference>
<dbReference type="PROSITE" id="PS00674">
    <property type="entry name" value="AAA"/>
    <property type="match status" value="1"/>
</dbReference>
<keyword evidence="9" id="KW-1185">Reference proteome</keyword>
<proteinExistence type="inferred from homology"/>
<dbReference type="InterPro" id="IPR003960">
    <property type="entry name" value="ATPase_AAA_CS"/>
</dbReference>
<dbReference type="EMBL" id="JBBNAF010000010">
    <property type="protein sequence ID" value="KAK9107838.1"/>
    <property type="molecule type" value="Genomic_DNA"/>
</dbReference>
<dbReference type="InterPro" id="IPR003593">
    <property type="entry name" value="AAA+_ATPase"/>
</dbReference>
<dbReference type="Pfam" id="PF00004">
    <property type="entry name" value="AAA"/>
    <property type="match status" value="1"/>
</dbReference>
<evidence type="ECO:0000256" key="1">
    <source>
        <dbReference type="ARBA" id="ARBA00001946"/>
    </source>
</evidence>
<keyword evidence="6" id="KW-0175">Coiled coil</keyword>
<sequence>MKPTTMGETWARMGSTLAGLMFLWAFIQQFIPYEFRRYIEKGINTLVSFTYPYVEISIHEHMGNELKRSEAYIAVESYLSTNTARNVKRLKAEMGKNNKLTLSMDDYEKLTDEYQGAKVWWSLNKIIRSSIGSTYHNPEPERRYYKLIFHKRYRELVTESYLEHVMKEGKAMKERKRQRKLYTNSPGYNWSSYKSTIWSHIAFEHPASFQTLAMDSKKKQEIVDDLVAFSNGKDYYAKIGKAWKRGYLLYGPPGTGKSTMIAAMAKLLDYDVYDLELTAVKDNTELRKLLVEVTNRSILVIEDIDCSLDLTGQRNNKAERLSKSNVGEEIKKSNDKEEVKELKSNISKVTLSGLLNFIDGLWSSCGEERLVVFTTNYVGKLDPALVRRGRMDKHIELSYCSFDAFKVLAKNYLVLESHPLFDCIHKLMNETKMTPADVAENLMPKSVFNDAETRLLNLIQALREVKEETERSNVKQNQEDDANAISALLNVSQTSKLVDD</sequence>
<dbReference type="CDD" id="cd19510">
    <property type="entry name" value="RecA-like_BCS1"/>
    <property type="match status" value="1"/>
</dbReference>
<name>A0AAP0FIA0_9MAGN</name>
<feature type="coiled-coil region" evidence="6">
    <location>
        <begin position="448"/>
        <end position="479"/>
    </location>
</feature>
<dbReference type="GO" id="GO:0006950">
    <property type="term" value="P:response to stress"/>
    <property type="evidence" value="ECO:0007669"/>
    <property type="project" value="UniProtKB-ARBA"/>
</dbReference>
<dbReference type="Pfam" id="PF14363">
    <property type="entry name" value="AAA_assoc"/>
    <property type="match status" value="1"/>
</dbReference>
<dbReference type="InterPro" id="IPR058017">
    <property type="entry name" value="At3g28540-like_C"/>
</dbReference>
<evidence type="ECO:0000256" key="5">
    <source>
        <dbReference type="RuleBase" id="RU003651"/>
    </source>
</evidence>
<dbReference type="PANTHER" id="PTHR23070">
    <property type="entry name" value="BCS1 AAA-TYPE ATPASE"/>
    <property type="match status" value="1"/>
</dbReference>
<evidence type="ECO:0000313" key="9">
    <source>
        <dbReference type="Proteomes" id="UP001420932"/>
    </source>
</evidence>
<accession>A0AAP0FIA0</accession>
<dbReference type="Gene3D" id="3.40.50.300">
    <property type="entry name" value="P-loop containing nucleotide triphosphate hydrolases"/>
    <property type="match status" value="1"/>
</dbReference>
<evidence type="ECO:0000256" key="6">
    <source>
        <dbReference type="SAM" id="Coils"/>
    </source>
</evidence>
<comment type="cofactor">
    <cofactor evidence="1">
        <name>Mg(2+)</name>
        <dbReference type="ChEBI" id="CHEBI:18420"/>
    </cofactor>
</comment>
<dbReference type="SUPFAM" id="SSF52540">
    <property type="entry name" value="P-loop containing nucleoside triphosphate hydrolases"/>
    <property type="match status" value="1"/>
</dbReference>
<dbReference type="Gene3D" id="6.10.280.40">
    <property type="match status" value="1"/>
</dbReference>
<evidence type="ECO:0000256" key="3">
    <source>
        <dbReference type="ARBA" id="ARBA00022842"/>
    </source>
</evidence>
<dbReference type="GO" id="GO:0005524">
    <property type="term" value="F:ATP binding"/>
    <property type="evidence" value="ECO:0007669"/>
    <property type="project" value="UniProtKB-KW"/>
</dbReference>